<feature type="domain" description="DUF4283" evidence="1">
    <location>
        <begin position="49"/>
        <end position="99"/>
    </location>
</feature>
<dbReference type="InterPro" id="IPR040256">
    <property type="entry name" value="At4g02000-like"/>
</dbReference>
<protein>
    <recommendedName>
        <fullName evidence="1">DUF4283 domain-containing protein</fullName>
    </recommendedName>
</protein>
<accession>A0A7J8SIN7</accession>
<reference evidence="2 3" key="1">
    <citation type="journal article" date="2019" name="Genome Biol. Evol.">
        <title>Insights into the evolution of the New World diploid cottons (Gossypium, subgenus Houzingenia) based on genome sequencing.</title>
        <authorList>
            <person name="Grover C.E."/>
            <person name="Arick M.A. 2nd"/>
            <person name="Thrash A."/>
            <person name="Conover J.L."/>
            <person name="Sanders W.S."/>
            <person name="Peterson D.G."/>
            <person name="Frelichowski J.E."/>
            <person name="Scheffler J.A."/>
            <person name="Scheffler B.E."/>
            <person name="Wendel J.F."/>
        </authorList>
    </citation>
    <scope>NUCLEOTIDE SEQUENCE [LARGE SCALE GENOMIC DNA]</scope>
    <source>
        <strain evidence="2">27</strain>
        <tissue evidence="2">Leaf</tissue>
    </source>
</reference>
<dbReference type="AlphaFoldDB" id="A0A7J8SIN7"/>
<organism evidence="2 3">
    <name type="scientific">Gossypium davidsonii</name>
    <name type="common">Davidson's cotton</name>
    <name type="synonym">Gossypium klotzschianum subsp. davidsonii</name>
    <dbReference type="NCBI Taxonomy" id="34287"/>
    <lineage>
        <taxon>Eukaryota</taxon>
        <taxon>Viridiplantae</taxon>
        <taxon>Streptophyta</taxon>
        <taxon>Embryophyta</taxon>
        <taxon>Tracheophyta</taxon>
        <taxon>Spermatophyta</taxon>
        <taxon>Magnoliopsida</taxon>
        <taxon>eudicotyledons</taxon>
        <taxon>Gunneridae</taxon>
        <taxon>Pentapetalae</taxon>
        <taxon>rosids</taxon>
        <taxon>malvids</taxon>
        <taxon>Malvales</taxon>
        <taxon>Malvaceae</taxon>
        <taxon>Malvoideae</taxon>
        <taxon>Gossypium</taxon>
    </lineage>
</organism>
<proteinExistence type="predicted"/>
<evidence type="ECO:0000313" key="2">
    <source>
        <dbReference type="EMBL" id="MBA0625929.1"/>
    </source>
</evidence>
<dbReference type="Pfam" id="PF14111">
    <property type="entry name" value="DUF4283"/>
    <property type="match status" value="1"/>
</dbReference>
<dbReference type="EMBL" id="JABFAC010000010">
    <property type="protein sequence ID" value="MBA0625929.1"/>
    <property type="molecule type" value="Genomic_DNA"/>
</dbReference>
<dbReference type="PANTHER" id="PTHR31286">
    <property type="entry name" value="GLYCINE-RICH CELL WALL STRUCTURAL PROTEIN 1.8-LIKE"/>
    <property type="match status" value="1"/>
</dbReference>
<feature type="non-terminal residue" evidence="2">
    <location>
        <position position="1"/>
    </location>
</feature>
<comment type="caution">
    <text evidence="2">The sequence shown here is derived from an EMBL/GenBank/DDBJ whole genome shotgun (WGS) entry which is preliminary data.</text>
</comment>
<dbReference type="PANTHER" id="PTHR31286:SF153">
    <property type="entry name" value="DUF4283 DOMAIN PROTEIN"/>
    <property type="match status" value="1"/>
</dbReference>
<gene>
    <name evidence="2" type="ORF">Godav_003674</name>
</gene>
<dbReference type="InterPro" id="IPR025558">
    <property type="entry name" value="DUF4283"/>
</dbReference>
<dbReference type="Proteomes" id="UP000593561">
    <property type="component" value="Unassembled WGS sequence"/>
</dbReference>
<keyword evidence="3" id="KW-1185">Reference proteome</keyword>
<sequence>FCVIVFHGIRVSRPTVNGGGDSKETEAWEIEEEVVAGEPFLEPCLHPLGGISITRVGEKRFVFQFYCEMDFDRVVNGAPWTFNNHLLVFHHLKQGEDPLEVDLLFTEFWIQIHNLPPRMFTIIIAKQFGDFIGTFVDYDVKAIATGLRNYMQIRILNNAGYKTNSMEVGFCEEDRPIIVGDRKKRPRPNNDSFGSSNEELRWKMGELMVGSESSVCAKKYYPQIFFFMETKVERTKMEKIRRKYGFANGFDVLAQ</sequence>
<evidence type="ECO:0000259" key="1">
    <source>
        <dbReference type="Pfam" id="PF14111"/>
    </source>
</evidence>
<name>A0A7J8SIN7_GOSDV</name>
<evidence type="ECO:0000313" key="3">
    <source>
        <dbReference type="Proteomes" id="UP000593561"/>
    </source>
</evidence>